<dbReference type="InterPro" id="IPR051259">
    <property type="entry name" value="rRNA_Methyltransferase"/>
</dbReference>
<evidence type="ECO:0000256" key="2">
    <source>
        <dbReference type="ARBA" id="ARBA00022679"/>
    </source>
</evidence>
<dbReference type="GO" id="GO:0008173">
    <property type="term" value="F:RNA methyltransferase activity"/>
    <property type="evidence" value="ECO:0007669"/>
    <property type="project" value="InterPro"/>
</dbReference>
<dbReference type="PANTHER" id="PTHR43191:SF7">
    <property type="entry name" value="OBP33PEP LIKE PROTEIN"/>
    <property type="match status" value="1"/>
</dbReference>
<dbReference type="GO" id="GO:0032259">
    <property type="term" value="P:methylation"/>
    <property type="evidence" value="ECO:0007669"/>
    <property type="project" value="UniProtKB-KW"/>
</dbReference>
<dbReference type="GO" id="GO:0006396">
    <property type="term" value="P:RNA processing"/>
    <property type="evidence" value="ECO:0007669"/>
    <property type="project" value="InterPro"/>
</dbReference>
<evidence type="ECO:0000313" key="4">
    <source>
        <dbReference type="EMBL" id="SVD74039.1"/>
    </source>
</evidence>
<dbReference type="InterPro" id="IPR001537">
    <property type="entry name" value="SpoU_MeTrfase"/>
</dbReference>
<evidence type="ECO:0000256" key="1">
    <source>
        <dbReference type="ARBA" id="ARBA00022603"/>
    </source>
</evidence>
<accession>A0A382XT46</accession>
<name>A0A382XT46_9ZZZZ</name>
<keyword evidence="1" id="KW-0489">Methyltransferase</keyword>
<protein>
    <recommendedName>
        <fullName evidence="3">tRNA/rRNA methyltransferase SpoU type domain-containing protein</fullName>
    </recommendedName>
</protein>
<dbReference type="GO" id="GO:0003723">
    <property type="term" value="F:RNA binding"/>
    <property type="evidence" value="ECO:0007669"/>
    <property type="project" value="InterPro"/>
</dbReference>
<dbReference type="EMBL" id="UINC01170139">
    <property type="protein sequence ID" value="SVD74039.1"/>
    <property type="molecule type" value="Genomic_DNA"/>
</dbReference>
<dbReference type="AlphaFoldDB" id="A0A382XT46"/>
<keyword evidence="2" id="KW-0808">Transferase</keyword>
<proteinExistence type="predicted"/>
<dbReference type="InterPro" id="IPR029028">
    <property type="entry name" value="Alpha/beta_knot_MTases"/>
</dbReference>
<dbReference type="SUPFAM" id="SSF75217">
    <property type="entry name" value="alpha/beta knot"/>
    <property type="match status" value="1"/>
</dbReference>
<reference evidence="4" key="1">
    <citation type="submission" date="2018-05" db="EMBL/GenBank/DDBJ databases">
        <authorList>
            <person name="Lanie J.A."/>
            <person name="Ng W.-L."/>
            <person name="Kazmierczak K.M."/>
            <person name="Andrzejewski T.M."/>
            <person name="Davidsen T.M."/>
            <person name="Wayne K.J."/>
            <person name="Tettelin H."/>
            <person name="Glass J.I."/>
            <person name="Rusch D."/>
            <person name="Podicherti R."/>
            <person name="Tsui H.-C.T."/>
            <person name="Winkler M.E."/>
        </authorList>
    </citation>
    <scope>NUCLEOTIDE SEQUENCE</scope>
</reference>
<dbReference type="InterPro" id="IPR029026">
    <property type="entry name" value="tRNA_m1G_MTases_N"/>
</dbReference>
<feature type="domain" description="tRNA/rRNA methyltransferase SpoU type" evidence="3">
    <location>
        <begin position="28"/>
        <end position="169"/>
    </location>
</feature>
<dbReference type="CDD" id="cd18097">
    <property type="entry name" value="SpoU-like"/>
    <property type="match status" value="1"/>
</dbReference>
<evidence type="ECO:0000259" key="3">
    <source>
        <dbReference type="Pfam" id="PF00588"/>
    </source>
</evidence>
<gene>
    <name evidence="4" type="ORF">METZ01_LOCUS426893</name>
</gene>
<dbReference type="PANTHER" id="PTHR43191">
    <property type="entry name" value="RRNA METHYLTRANSFERASE 3"/>
    <property type="match status" value="1"/>
</dbReference>
<dbReference type="Pfam" id="PF00588">
    <property type="entry name" value="SpoU_methylase"/>
    <property type="match status" value="1"/>
</dbReference>
<dbReference type="Gene3D" id="3.40.1280.10">
    <property type="match status" value="1"/>
</dbReference>
<organism evidence="4">
    <name type="scientific">marine metagenome</name>
    <dbReference type="NCBI Taxonomy" id="408172"/>
    <lineage>
        <taxon>unclassified sequences</taxon>
        <taxon>metagenomes</taxon>
        <taxon>ecological metagenomes</taxon>
    </lineage>
</organism>
<sequence length="179" mass="20397">MINKRVNDDIKADRPTIDEVKFIPKTPIYFFLENIRSAHNIGSIFRTADGMGASKIFLSGYTCRPPHRELAKTSLGAEFSVDWEHNEDTILLANKVKDQKIKLVLLEHTKYSESLYKLDWEFPLCIVLGNEVEGVSEELIQLCDKHVEIPMHGIKQSLNVAVAAGIIGYEMLRYYNKIA</sequence>